<reference evidence="1 2" key="1">
    <citation type="journal article" date="2018" name="Plant Pathol. J.">
        <title>Characterization of the Lytic Bacteriophage phiEaP-8 Effective against Both Erwinia amylovora and Erwinia pyrifoliae Causing Severe Diseases in Apple and Pear.</title>
        <authorList>
            <person name="Park J."/>
            <person name="Lee G.M."/>
            <person name="Kim D."/>
            <person name="Park D.H."/>
            <person name="Oh C.S."/>
        </authorList>
    </citation>
    <scope>NUCLEOTIDE SEQUENCE [LARGE SCALE GENOMIC DNA]</scope>
</reference>
<dbReference type="Proteomes" id="UP000267934">
    <property type="component" value="Segment"/>
</dbReference>
<keyword evidence="2" id="KW-1185">Reference proteome</keyword>
<dbReference type="GeneID" id="55819118"/>
<dbReference type="RefSeq" id="YP_009889618.1">
    <property type="nucleotide sequence ID" value="NC_049510.1"/>
</dbReference>
<sequence length="77" mass="8607">MGFKKADVKFVGVDDWSRLVFKHEPTGIFLCSVDRLQEAGDTLDTVAEYLSEVDSLYVKSPARDFEGEPSHPVTLES</sequence>
<evidence type="ECO:0000313" key="2">
    <source>
        <dbReference type="Proteomes" id="UP000267934"/>
    </source>
</evidence>
<accession>A0A3G1QTR7</accession>
<proteinExistence type="predicted"/>
<name>A0A3G1QTR7_9CAUD</name>
<protein>
    <submittedName>
        <fullName evidence="1">Uncharacterized protein</fullName>
    </submittedName>
</protein>
<dbReference type="KEGG" id="vg:55819118"/>
<organism evidence="1 2">
    <name type="scientific">Erwinia phage phiEaP8</name>
    <dbReference type="NCBI Taxonomy" id="2178928"/>
    <lineage>
        <taxon>Viruses</taxon>
        <taxon>Duplodnaviria</taxon>
        <taxon>Heunggongvirae</taxon>
        <taxon>Uroviricota</taxon>
        <taxon>Caudoviricetes</taxon>
        <taxon>Schitoviridae</taxon>
        <taxon>Erskinevirinae</taxon>
        <taxon>Yonginvirus</taxon>
        <taxon>Yonginvirus EaP8</taxon>
    </lineage>
</organism>
<dbReference type="EMBL" id="MH160392">
    <property type="protein sequence ID" value="AWN06254.1"/>
    <property type="molecule type" value="Genomic_DNA"/>
</dbReference>
<evidence type="ECO:0000313" key="1">
    <source>
        <dbReference type="EMBL" id="AWN06254.1"/>
    </source>
</evidence>